<dbReference type="EMBL" id="JAGFBR010000013">
    <property type="protein sequence ID" value="KAH0456327.1"/>
    <property type="molecule type" value="Genomic_DNA"/>
</dbReference>
<dbReference type="AlphaFoldDB" id="A0AAV7GJB5"/>
<name>A0AAV7GJB5_DENCH</name>
<reference evidence="2 3" key="1">
    <citation type="journal article" date="2021" name="Hortic Res">
        <title>Chromosome-scale assembly of the Dendrobium chrysotoxum genome enhances the understanding of orchid evolution.</title>
        <authorList>
            <person name="Zhang Y."/>
            <person name="Zhang G.Q."/>
            <person name="Zhang D."/>
            <person name="Liu X.D."/>
            <person name="Xu X.Y."/>
            <person name="Sun W.H."/>
            <person name="Yu X."/>
            <person name="Zhu X."/>
            <person name="Wang Z.W."/>
            <person name="Zhao X."/>
            <person name="Zhong W.Y."/>
            <person name="Chen H."/>
            <person name="Yin W.L."/>
            <person name="Huang T."/>
            <person name="Niu S.C."/>
            <person name="Liu Z.J."/>
        </authorList>
    </citation>
    <scope>NUCLEOTIDE SEQUENCE [LARGE SCALE GENOMIC DNA]</scope>
    <source>
        <strain evidence="2">Lindl</strain>
    </source>
</reference>
<evidence type="ECO:0000313" key="2">
    <source>
        <dbReference type="EMBL" id="KAH0456327.1"/>
    </source>
</evidence>
<comment type="caution">
    <text evidence="2">The sequence shown here is derived from an EMBL/GenBank/DDBJ whole genome shotgun (WGS) entry which is preliminary data.</text>
</comment>
<feature type="coiled-coil region" evidence="1">
    <location>
        <begin position="89"/>
        <end position="116"/>
    </location>
</feature>
<dbReference type="Proteomes" id="UP000775213">
    <property type="component" value="Unassembled WGS sequence"/>
</dbReference>
<evidence type="ECO:0000313" key="3">
    <source>
        <dbReference type="Proteomes" id="UP000775213"/>
    </source>
</evidence>
<proteinExistence type="predicted"/>
<keyword evidence="3" id="KW-1185">Reference proteome</keyword>
<evidence type="ECO:0000256" key="1">
    <source>
        <dbReference type="SAM" id="Coils"/>
    </source>
</evidence>
<sequence>MLEAGIVRLSVNPFFSSVLFVKCFSSRFVRSTLRTRVASVGVFTSLSLLFGVVDIENGACEKRSNERAREKRDLYNDVGLVERRNRLEVETKVGEARKLSQEVEEEEEERARKLFQKTLRRGGGLEVDKPYGVNLGSLTRSQFSLAFKVCKSQQQEYITAWCKLDHINLGIFMVSWERLGIVLNPGSNELQFTVLPLLKGGVFGNQYSLEENLQGQQANDVFVPSTPQEA</sequence>
<keyword evidence="1" id="KW-0175">Coiled coil</keyword>
<organism evidence="2 3">
    <name type="scientific">Dendrobium chrysotoxum</name>
    <name type="common">Orchid</name>
    <dbReference type="NCBI Taxonomy" id="161865"/>
    <lineage>
        <taxon>Eukaryota</taxon>
        <taxon>Viridiplantae</taxon>
        <taxon>Streptophyta</taxon>
        <taxon>Embryophyta</taxon>
        <taxon>Tracheophyta</taxon>
        <taxon>Spermatophyta</taxon>
        <taxon>Magnoliopsida</taxon>
        <taxon>Liliopsida</taxon>
        <taxon>Asparagales</taxon>
        <taxon>Orchidaceae</taxon>
        <taxon>Epidendroideae</taxon>
        <taxon>Malaxideae</taxon>
        <taxon>Dendrobiinae</taxon>
        <taxon>Dendrobium</taxon>
    </lineage>
</organism>
<accession>A0AAV7GJB5</accession>
<protein>
    <submittedName>
        <fullName evidence="2">Uncharacterized protein</fullName>
    </submittedName>
</protein>
<gene>
    <name evidence="2" type="ORF">IEQ34_014234</name>
</gene>